<dbReference type="InterPro" id="IPR016918">
    <property type="entry name" value="UCP029394"/>
</dbReference>
<evidence type="ECO:0000313" key="1">
    <source>
        <dbReference type="EMBL" id="KLP91795.1"/>
    </source>
</evidence>
<accession>A0A1S2AFJ7</accession>
<evidence type="ECO:0000313" key="2">
    <source>
        <dbReference type="EMBL" id="MBU3766334.1"/>
    </source>
</evidence>
<evidence type="ECO:0000313" key="3">
    <source>
        <dbReference type="EMBL" id="RNT47456.1"/>
    </source>
</evidence>
<organism evidence="1 4">
    <name type="scientific">Enterobacter roggenkampii</name>
    <dbReference type="NCBI Taxonomy" id="1812935"/>
    <lineage>
        <taxon>Bacteria</taxon>
        <taxon>Pseudomonadati</taxon>
        <taxon>Pseudomonadota</taxon>
        <taxon>Gammaproteobacteria</taxon>
        <taxon>Enterobacterales</taxon>
        <taxon>Enterobacteriaceae</taxon>
        <taxon>Enterobacter</taxon>
        <taxon>Enterobacter cloacae complex</taxon>
    </lineage>
</organism>
<dbReference type="AlphaFoldDB" id="A0A1S2AFJ7"/>
<proteinExistence type="predicted"/>
<reference evidence="3 5" key="2">
    <citation type="submission" date="2018-10" db="EMBL/GenBank/DDBJ databases">
        <authorList>
            <person name="Vanduin D."/>
            <person name="Fouts D."/>
            <person name="Wright M."/>
            <person name="Sutton G."/>
            <person name="Nguyen K."/>
            <person name="Kreiswirth B."/>
            <person name="Chen L."/>
            <person name="Rojas L."/>
            <person name="Hujer A."/>
            <person name="Hujer K."/>
            <person name="Bonomo R."/>
            <person name="Adams M."/>
        </authorList>
    </citation>
    <scope>NUCLEOTIDE SEQUENCE [LARGE SCALE GENOMIC DNA]</scope>
    <source>
        <strain evidence="3 5">CRK0054</strain>
    </source>
</reference>
<sequence>MTPFEHDIIDLHIALEAWLGKGEGEADALLARFQRDFLMIPPGGVQVDYNGLASFLEKQRGSRPGLKIVIDELTTIQSGERGAVLHYRETQTRPDLPVNVRWSTAVLNQEGDKITWRLLHETATQP</sequence>
<dbReference type="Gene3D" id="3.10.450.50">
    <property type="match status" value="1"/>
</dbReference>
<gene>
    <name evidence="1" type="ORF">ABF77_19645</name>
    <name evidence="3" type="ORF">B9059_003505</name>
    <name evidence="2" type="ORF">J0A64_06940</name>
</gene>
<protein>
    <submittedName>
        <fullName evidence="1">Cytoplasmic protein</fullName>
    </submittedName>
    <submittedName>
        <fullName evidence="2">DUF4440 domain-containing protein</fullName>
    </submittedName>
</protein>
<dbReference type="EMBL" id="NEYZ02000017">
    <property type="protein sequence ID" value="RNT47456.1"/>
    <property type="molecule type" value="Genomic_DNA"/>
</dbReference>
<evidence type="ECO:0000313" key="5">
    <source>
        <dbReference type="Proteomes" id="UP000286098"/>
    </source>
</evidence>
<dbReference type="RefSeq" id="WP_021241912.1">
    <property type="nucleotide sequence ID" value="NZ_CABHJK010000002.1"/>
</dbReference>
<evidence type="ECO:0000313" key="4">
    <source>
        <dbReference type="Proteomes" id="UP000036013"/>
    </source>
</evidence>
<dbReference type="PIRSF" id="PIRSF029394">
    <property type="entry name" value="UCP029394"/>
    <property type="match status" value="1"/>
</dbReference>
<evidence type="ECO:0000313" key="6">
    <source>
        <dbReference type="Proteomes" id="UP000813349"/>
    </source>
</evidence>
<dbReference type="InterPro" id="IPR032710">
    <property type="entry name" value="NTF2-like_dom_sf"/>
</dbReference>
<dbReference type="EMBL" id="JAFKCP010000003">
    <property type="protein sequence ID" value="MBU3766334.1"/>
    <property type="molecule type" value="Genomic_DNA"/>
</dbReference>
<name>A0A1S2AFJ7_9ENTR</name>
<reference evidence="1 4" key="1">
    <citation type="submission" date="2015-06" db="EMBL/GenBank/DDBJ databases">
        <authorList>
            <person name="Adams M."/>
            <person name="Sutton G."/>
            <person name="Nelson K."/>
            <person name="Bonomo R."/>
            <person name="McCorrison J."/>
            <person name="Sanka R."/>
            <person name="Brinkac L."/>
            <person name="Nierman W."/>
        </authorList>
    </citation>
    <scope>NUCLEOTIDE SEQUENCE [LARGE SCALE GENOMIC DNA]</scope>
    <source>
        <strain evidence="1 4">GN02692</strain>
    </source>
</reference>
<dbReference type="Proteomes" id="UP000036013">
    <property type="component" value="Unassembled WGS sequence"/>
</dbReference>
<dbReference type="Proteomes" id="UP000813349">
    <property type="component" value="Unassembled WGS sequence"/>
</dbReference>
<comment type="caution">
    <text evidence="1">The sequence shown here is derived from an EMBL/GenBank/DDBJ whole genome shotgun (WGS) entry which is preliminary data.</text>
</comment>
<dbReference type="OrthoDB" id="8912060at2"/>
<accession>V3EF40</accession>
<dbReference type="KEGG" id="ecls:LI67_018985"/>
<reference evidence="2 6" key="3">
    <citation type="journal article" date="2021" name="Clin. Infect. Dis.">
        <title>Rapid development of cefiderocol resistance in carbapenem-resistant Enterobacter cloacae during therapy is associated with heterogeneous mutations in the catecholate siderophore receptor cira.</title>
        <authorList>
            <person name="Klein S."/>
            <person name="Boutin S."/>
            <person name="Kocer K."/>
            <person name="Fiedler M.O."/>
            <person name="Storzinger D."/>
            <person name="Weigand M.A."/>
            <person name="Tan B."/>
            <person name="Richter D."/>
            <person name="Rupp C."/>
            <person name="Mieth M."/>
            <person name="Mehrabi A."/>
            <person name="Hackert T."/>
            <person name="Zimmermann S."/>
            <person name="Heeg K."/>
            <person name="Nurjadi D."/>
        </authorList>
    </citation>
    <scope>NUCLEOTIDE SEQUENCE [LARGE SCALE GENOMIC DNA]</scope>
    <source>
        <strain evidence="2 6">BK34275</strain>
    </source>
</reference>
<dbReference type="SUPFAM" id="SSF54427">
    <property type="entry name" value="NTF2-like"/>
    <property type="match status" value="1"/>
</dbReference>
<dbReference type="EMBL" id="LEDI01000106">
    <property type="protein sequence ID" value="KLP91795.1"/>
    <property type="molecule type" value="Genomic_DNA"/>
</dbReference>
<dbReference type="Proteomes" id="UP000286098">
    <property type="component" value="Unassembled WGS sequence"/>
</dbReference>